<feature type="region of interest" description="Disordered" evidence="1">
    <location>
        <begin position="1"/>
        <end position="236"/>
    </location>
</feature>
<evidence type="ECO:0000313" key="3">
    <source>
        <dbReference type="Proteomes" id="UP000308768"/>
    </source>
</evidence>
<feature type="compositionally biased region" description="Polar residues" evidence="1">
    <location>
        <begin position="264"/>
        <end position="273"/>
    </location>
</feature>
<comment type="caution">
    <text evidence="2">The sequence shown here is derived from an EMBL/GenBank/DDBJ whole genome shotgun (WGS) entry which is preliminary data.</text>
</comment>
<feature type="compositionally biased region" description="Basic and acidic residues" evidence="1">
    <location>
        <begin position="69"/>
        <end position="83"/>
    </location>
</feature>
<feature type="compositionally biased region" description="Basic and acidic residues" evidence="1">
    <location>
        <begin position="375"/>
        <end position="388"/>
    </location>
</feature>
<keyword evidence="3" id="KW-1185">Reference proteome</keyword>
<feature type="compositionally biased region" description="Low complexity" evidence="1">
    <location>
        <begin position="127"/>
        <end position="136"/>
    </location>
</feature>
<dbReference type="EMBL" id="NAJN01003129">
    <property type="protein sequence ID" value="TKA43458.1"/>
    <property type="molecule type" value="Genomic_DNA"/>
</dbReference>
<organism evidence="2 3">
    <name type="scientific">Cryomyces minteri</name>
    <dbReference type="NCBI Taxonomy" id="331657"/>
    <lineage>
        <taxon>Eukaryota</taxon>
        <taxon>Fungi</taxon>
        <taxon>Dikarya</taxon>
        <taxon>Ascomycota</taxon>
        <taxon>Pezizomycotina</taxon>
        <taxon>Dothideomycetes</taxon>
        <taxon>Dothideomycetes incertae sedis</taxon>
        <taxon>Cryomyces</taxon>
    </lineage>
</organism>
<feature type="compositionally biased region" description="Polar residues" evidence="1">
    <location>
        <begin position="407"/>
        <end position="419"/>
    </location>
</feature>
<accession>A0A4U0V462</accession>
<feature type="compositionally biased region" description="Basic residues" evidence="1">
    <location>
        <begin position="52"/>
        <end position="65"/>
    </location>
</feature>
<name>A0A4U0V462_9PEZI</name>
<feature type="region of interest" description="Disordered" evidence="1">
    <location>
        <begin position="253"/>
        <end position="470"/>
    </location>
</feature>
<feature type="compositionally biased region" description="Basic and acidic residues" evidence="1">
    <location>
        <begin position="301"/>
        <end position="314"/>
    </location>
</feature>
<dbReference type="Proteomes" id="UP000308768">
    <property type="component" value="Unassembled WGS sequence"/>
</dbReference>
<sequence>MSIWPFGRKSRQNSRSKLERSDVSVGASRPGNTPAESATKPVLIPHQTPTRKQSRKIGQRRRRASTRGSEARWIDEKDPRMFSEKPPLPPSSAEDITALPYSKELGTSPHLRPATTPGRADIPYNFHSQSHSQSHIHPAERTVKPQGPATSRSKRSAYDSNSQQRRSSKKRKEDDHVREEEIRAMSAPISIPTRPATMSGPPTARDGRKMRSGLSNKPSRMSDLSLPTEESVHSSMSGVIEQRAFEISGMDMFSPRPTIRYSGVPQQRPQTAPSSGIGVSRSGSRKDRPPMAPVKPPATPETRKEPSKKDRTIDDLADDLDAGALRELMERDQRRREKKKKEQTDRLQRKLQRKADKQRREEEKRELASIAAARAEQEAGKALIEEPRGLGTKPEQVAPSKKPLHIDTTQGEGAVNTGTYLDYPPRGDIPSNPFADRSPTSGSPAIETSTPVETHAEAPTEAPAETTYEEPVLNTAQAVRLSKASMSPPTSPTYLGGELPAPKCLDIVLQAWWGHDEAGFRGQWTRITLRVLFL</sequence>
<evidence type="ECO:0000256" key="1">
    <source>
        <dbReference type="SAM" id="MobiDB-lite"/>
    </source>
</evidence>
<proteinExistence type="predicted"/>
<dbReference type="AlphaFoldDB" id="A0A4U0V462"/>
<evidence type="ECO:0000313" key="2">
    <source>
        <dbReference type="EMBL" id="TKA43458.1"/>
    </source>
</evidence>
<feature type="compositionally biased region" description="Low complexity" evidence="1">
    <location>
        <begin position="450"/>
        <end position="470"/>
    </location>
</feature>
<gene>
    <name evidence="2" type="ORF">B0A49_13064</name>
</gene>
<feature type="compositionally biased region" description="Basic and acidic residues" evidence="1">
    <location>
        <begin position="171"/>
        <end position="183"/>
    </location>
</feature>
<feature type="compositionally biased region" description="Basic and acidic residues" evidence="1">
    <location>
        <begin position="327"/>
        <end position="367"/>
    </location>
</feature>
<feature type="compositionally biased region" description="Pro residues" evidence="1">
    <location>
        <begin position="290"/>
        <end position="299"/>
    </location>
</feature>
<feature type="compositionally biased region" description="Polar residues" evidence="1">
    <location>
        <begin position="438"/>
        <end position="449"/>
    </location>
</feature>
<dbReference type="OrthoDB" id="4152802at2759"/>
<reference evidence="2 3" key="1">
    <citation type="submission" date="2017-03" db="EMBL/GenBank/DDBJ databases">
        <title>Genomes of endolithic fungi from Antarctica.</title>
        <authorList>
            <person name="Coleine C."/>
            <person name="Masonjones S."/>
            <person name="Stajich J.E."/>
        </authorList>
    </citation>
    <scope>NUCLEOTIDE SEQUENCE [LARGE SCALE GENOMIC DNA]</scope>
    <source>
        <strain evidence="2 3">CCFEE 5187</strain>
    </source>
</reference>
<protein>
    <submittedName>
        <fullName evidence="2">Uncharacterized protein</fullName>
    </submittedName>
</protein>